<proteinExistence type="predicted"/>
<dbReference type="RefSeq" id="WP_172356877.1">
    <property type="nucleotide sequence ID" value="NZ_BLLH01000007.1"/>
</dbReference>
<organism evidence="2 3">
    <name type="scientific">Pseudolactococcus insecticola</name>
    <dbReference type="NCBI Taxonomy" id="2709158"/>
    <lineage>
        <taxon>Bacteria</taxon>
        <taxon>Bacillati</taxon>
        <taxon>Bacillota</taxon>
        <taxon>Bacilli</taxon>
        <taxon>Lactobacillales</taxon>
        <taxon>Streptococcaceae</taxon>
        <taxon>Pseudolactococcus</taxon>
    </lineage>
</organism>
<dbReference type="InterPro" id="IPR010693">
    <property type="entry name" value="Divergent_4Fe-4S_mono-cluster"/>
</dbReference>
<name>A0A6A0B8X5_9LACT</name>
<accession>A0A6A0B8X5</accession>
<comment type="caution">
    <text evidence="2">The sequence shown here is derived from an EMBL/GenBank/DDBJ whole genome shotgun (WGS) entry which is preliminary data.</text>
</comment>
<protein>
    <recommendedName>
        <fullName evidence="1">Divergent 4Fe-4S mono-cluster domain-containing protein</fullName>
    </recommendedName>
</protein>
<reference evidence="2 3" key="1">
    <citation type="submission" date="2020-02" db="EMBL/GenBank/DDBJ databases">
        <title>Draft genome sequence of Lactococcus sp. Hs20B0-1.</title>
        <authorList>
            <person name="Noda S."/>
            <person name="Yuki M."/>
            <person name="Ohkuma M."/>
        </authorList>
    </citation>
    <scope>NUCLEOTIDE SEQUENCE [LARGE SCALE GENOMIC DNA]</scope>
    <source>
        <strain evidence="2 3">Hs20B0-1</strain>
    </source>
</reference>
<evidence type="ECO:0000313" key="3">
    <source>
        <dbReference type="Proteomes" id="UP000475928"/>
    </source>
</evidence>
<keyword evidence="3" id="KW-1185">Reference proteome</keyword>
<dbReference type="Proteomes" id="UP000475928">
    <property type="component" value="Unassembled WGS sequence"/>
</dbReference>
<evidence type="ECO:0000313" key="2">
    <source>
        <dbReference type="EMBL" id="GFH40901.1"/>
    </source>
</evidence>
<dbReference type="EMBL" id="BLLH01000007">
    <property type="protein sequence ID" value="GFH40901.1"/>
    <property type="molecule type" value="Genomic_DNA"/>
</dbReference>
<evidence type="ECO:0000259" key="1">
    <source>
        <dbReference type="Pfam" id="PF06902"/>
    </source>
</evidence>
<dbReference type="Pfam" id="PF06902">
    <property type="entry name" value="Fer4_19"/>
    <property type="match status" value="1"/>
</dbReference>
<dbReference type="AlphaFoldDB" id="A0A6A0B8X5"/>
<sequence length="104" mass="11534">MQGNQVNGDAVTEEELLALGYRKYYGDELDIFYHKDICAHVGNCVRGDAGVFEVGRRPWIITDNGESTENSIAVVNSCPSGALKWLRRNQEQEQNQSAQATTKG</sequence>
<gene>
    <name evidence="2" type="ORF">Hs20B_12990</name>
</gene>
<feature type="domain" description="Divergent 4Fe-4S mono-cluster" evidence="1">
    <location>
        <begin position="24"/>
        <end position="86"/>
    </location>
</feature>